<dbReference type="GO" id="GO:0004674">
    <property type="term" value="F:protein serine/threonine kinase activity"/>
    <property type="evidence" value="ECO:0007669"/>
    <property type="project" value="TreeGrafter"/>
</dbReference>
<dbReference type="AlphaFoldDB" id="A0A4Y9ZGB4"/>
<proteinExistence type="predicted"/>
<dbReference type="OrthoDB" id="539158at2759"/>
<dbReference type="EMBL" id="SFCI01003359">
    <property type="protein sequence ID" value="TFY73067.1"/>
    <property type="molecule type" value="Genomic_DNA"/>
</dbReference>
<dbReference type="Gene3D" id="1.10.510.10">
    <property type="entry name" value="Transferase(Phosphotransferase) domain 1"/>
    <property type="match status" value="2"/>
</dbReference>
<evidence type="ECO:0000256" key="1">
    <source>
        <dbReference type="ARBA" id="ARBA00022741"/>
    </source>
</evidence>
<dbReference type="InterPro" id="IPR011009">
    <property type="entry name" value="Kinase-like_dom_sf"/>
</dbReference>
<dbReference type="PROSITE" id="PS50011">
    <property type="entry name" value="PROTEIN_KINASE_DOM"/>
    <property type="match status" value="1"/>
</dbReference>
<keyword evidence="6" id="KW-1185">Reference proteome</keyword>
<dbReference type="PANTHER" id="PTHR24346:SF30">
    <property type="entry name" value="MATERNAL EMBRYONIC LEUCINE ZIPPER KINASE"/>
    <property type="match status" value="1"/>
</dbReference>
<dbReference type="SUPFAM" id="SSF56112">
    <property type="entry name" value="Protein kinase-like (PK-like)"/>
    <property type="match status" value="1"/>
</dbReference>
<dbReference type="STRING" id="135208.A0A4Y9ZGB4"/>
<sequence length="328" mass="36623">MEGLRYPKVAGYRLVQKVGHGGFSCVFQAIHVEEHRVAACKVVTLTESTTQAERKTLDKEMRVHAALKNLHVLEFINAVIVEPGTSSSYFPAIYMLLEFAAGGDLFDKIAPDVGIADDVAHYYFRQLIEGLNYIHERCGSLPYVAPELAGNSAYQAEPVDVWGIGIILFTMLIGNTPWDEPTHRSYEYQRYLSKEIFDDDPWKGIGPSCLSLITRLLDINPSKRMTLAEALSHPWVLRQSQLDNRGPVVLAEQLTQSLRENGDLAIANPSLNACVPPYTFLYALTCPRSDVDMDQDEDAQMISATSGSQFTQKLLLFVRLPFPSSSTY</sequence>
<evidence type="ECO:0000256" key="2">
    <source>
        <dbReference type="ARBA" id="ARBA00022840"/>
    </source>
</evidence>
<dbReference type="Pfam" id="PF00069">
    <property type="entry name" value="Pkinase"/>
    <property type="match status" value="1"/>
</dbReference>
<accession>A0A4Y9ZGB4</accession>
<evidence type="ECO:0000256" key="3">
    <source>
        <dbReference type="PROSITE-ProRule" id="PRU10141"/>
    </source>
</evidence>
<dbReference type="InterPro" id="IPR017441">
    <property type="entry name" value="Protein_kinase_ATP_BS"/>
</dbReference>
<name>A0A4Y9ZGB4_9AGAM</name>
<organism evidence="5 6">
    <name type="scientific">Hericium alpestre</name>
    <dbReference type="NCBI Taxonomy" id="135208"/>
    <lineage>
        <taxon>Eukaryota</taxon>
        <taxon>Fungi</taxon>
        <taxon>Dikarya</taxon>
        <taxon>Basidiomycota</taxon>
        <taxon>Agaricomycotina</taxon>
        <taxon>Agaricomycetes</taxon>
        <taxon>Russulales</taxon>
        <taxon>Hericiaceae</taxon>
        <taxon>Hericium</taxon>
    </lineage>
</organism>
<dbReference type="InterPro" id="IPR000719">
    <property type="entry name" value="Prot_kinase_dom"/>
</dbReference>
<protein>
    <recommendedName>
        <fullName evidence="4">Protein kinase domain-containing protein</fullName>
    </recommendedName>
</protein>
<reference evidence="5 6" key="1">
    <citation type="submission" date="2019-02" db="EMBL/GenBank/DDBJ databases">
        <title>Genome sequencing of the rare red list fungi Hericium alpestre (H. flagellum).</title>
        <authorList>
            <person name="Buettner E."/>
            <person name="Kellner H."/>
        </authorList>
    </citation>
    <scope>NUCLEOTIDE SEQUENCE [LARGE SCALE GENOMIC DNA]</scope>
    <source>
        <strain evidence="5 6">DSM 108284</strain>
    </source>
</reference>
<evidence type="ECO:0000313" key="5">
    <source>
        <dbReference type="EMBL" id="TFY73067.1"/>
    </source>
</evidence>
<gene>
    <name evidence="5" type="ORF">EWM64_g10945</name>
</gene>
<dbReference type="PANTHER" id="PTHR24346">
    <property type="entry name" value="MAP/MICROTUBULE AFFINITY-REGULATING KINASE"/>
    <property type="match status" value="1"/>
</dbReference>
<feature type="binding site" evidence="3">
    <location>
        <position position="41"/>
    </location>
    <ligand>
        <name>ATP</name>
        <dbReference type="ChEBI" id="CHEBI:30616"/>
    </ligand>
</feature>
<feature type="domain" description="Protein kinase" evidence="4">
    <location>
        <begin position="12"/>
        <end position="236"/>
    </location>
</feature>
<keyword evidence="2 3" id="KW-0067">ATP-binding</keyword>
<keyword evidence="1 3" id="KW-0547">Nucleotide-binding</keyword>
<dbReference type="Proteomes" id="UP000298061">
    <property type="component" value="Unassembled WGS sequence"/>
</dbReference>
<dbReference type="GO" id="GO:0035556">
    <property type="term" value="P:intracellular signal transduction"/>
    <property type="evidence" value="ECO:0007669"/>
    <property type="project" value="TreeGrafter"/>
</dbReference>
<dbReference type="GO" id="GO:0005737">
    <property type="term" value="C:cytoplasm"/>
    <property type="evidence" value="ECO:0007669"/>
    <property type="project" value="TreeGrafter"/>
</dbReference>
<evidence type="ECO:0000259" key="4">
    <source>
        <dbReference type="PROSITE" id="PS50011"/>
    </source>
</evidence>
<evidence type="ECO:0000313" key="6">
    <source>
        <dbReference type="Proteomes" id="UP000298061"/>
    </source>
</evidence>
<comment type="caution">
    <text evidence="5">The sequence shown here is derived from an EMBL/GenBank/DDBJ whole genome shotgun (WGS) entry which is preliminary data.</text>
</comment>
<dbReference type="PROSITE" id="PS00107">
    <property type="entry name" value="PROTEIN_KINASE_ATP"/>
    <property type="match status" value="1"/>
</dbReference>
<dbReference type="GO" id="GO:0005524">
    <property type="term" value="F:ATP binding"/>
    <property type="evidence" value="ECO:0007669"/>
    <property type="project" value="UniProtKB-UniRule"/>
</dbReference>